<dbReference type="PANTHER" id="PTHR42080">
    <property type="entry name" value="SRR1 DOMAIN-CONTAINING PROTEIN"/>
    <property type="match status" value="1"/>
</dbReference>
<dbReference type="EMBL" id="MDYO01000083">
    <property type="protein sequence ID" value="OQD86892.1"/>
    <property type="molecule type" value="Genomic_DNA"/>
</dbReference>
<comment type="caution">
    <text evidence="2">The sequence shown here is derived from an EMBL/GenBank/DDBJ whole genome shotgun (WGS) entry which is preliminary data.</text>
</comment>
<accession>A0A1V6QCX8</accession>
<proteinExistence type="predicted"/>
<protein>
    <recommendedName>
        <fullName evidence="1">SRR1-like domain-containing protein</fullName>
    </recommendedName>
</protein>
<dbReference type="Proteomes" id="UP000191612">
    <property type="component" value="Unassembled WGS sequence"/>
</dbReference>
<sequence length="271" mass="31176">MGTQPSQKQCSMERAMELLKAWHESDKPFFTKKDLQDISNQLTGRYSTRRKSDSKRLVSVKGLSGSRSTTIQERKLRYSCYEQLVSAVESRRIELAEAFFPLQIEHFMLARTSDAKQPTSPDSPTMMITHRSAVQHSITITIRNRIEEITNKKIQCYAQDPCYTAVDTWALAQHGCKVLEDPQALLEIDDDCVLFSCCPDLLLKEITVDFARPAMLIWDRVVPGKILGRHNPNIDRVRNMIENEYDCYEFWGIYGAGRGPFMANLVVYVRR</sequence>
<organism evidence="2 3">
    <name type="scientific">Penicillium solitum</name>
    <dbReference type="NCBI Taxonomy" id="60172"/>
    <lineage>
        <taxon>Eukaryota</taxon>
        <taxon>Fungi</taxon>
        <taxon>Dikarya</taxon>
        <taxon>Ascomycota</taxon>
        <taxon>Pezizomycotina</taxon>
        <taxon>Eurotiomycetes</taxon>
        <taxon>Eurotiomycetidae</taxon>
        <taxon>Eurotiales</taxon>
        <taxon>Aspergillaceae</taxon>
        <taxon>Penicillium</taxon>
    </lineage>
</organism>
<dbReference type="AlphaFoldDB" id="A0A1V6QCX8"/>
<dbReference type="Pfam" id="PF07985">
    <property type="entry name" value="SRR1"/>
    <property type="match status" value="1"/>
</dbReference>
<name>A0A1V6QCX8_9EURO</name>
<feature type="domain" description="SRR1-like" evidence="1">
    <location>
        <begin position="130"/>
        <end position="221"/>
    </location>
</feature>
<keyword evidence="3" id="KW-1185">Reference proteome</keyword>
<dbReference type="PANTHER" id="PTHR42080:SF3">
    <property type="entry name" value="SRR1-LIKE DOMAIN-CONTAINING PROTEIN"/>
    <property type="match status" value="1"/>
</dbReference>
<reference evidence="3" key="1">
    <citation type="journal article" date="2017" name="Nat. Microbiol.">
        <title>Global analysis of biosynthetic gene clusters reveals vast potential of secondary metabolite production in Penicillium species.</title>
        <authorList>
            <person name="Nielsen J.C."/>
            <person name="Grijseels S."/>
            <person name="Prigent S."/>
            <person name="Ji B."/>
            <person name="Dainat J."/>
            <person name="Nielsen K.F."/>
            <person name="Frisvad J.C."/>
            <person name="Workman M."/>
            <person name="Nielsen J."/>
        </authorList>
    </citation>
    <scope>NUCLEOTIDE SEQUENCE [LARGE SCALE GENOMIC DNA]</scope>
    <source>
        <strain evidence="3">IBT 29525</strain>
    </source>
</reference>
<dbReference type="InterPro" id="IPR012942">
    <property type="entry name" value="SRR1-like"/>
</dbReference>
<evidence type="ECO:0000313" key="2">
    <source>
        <dbReference type="EMBL" id="OQD86892.1"/>
    </source>
</evidence>
<evidence type="ECO:0000313" key="3">
    <source>
        <dbReference type="Proteomes" id="UP000191612"/>
    </source>
</evidence>
<evidence type="ECO:0000259" key="1">
    <source>
        <dbReference type="Pfam" id="PF07985"/>
    </source>
</evidence>
<gene>
    <name evidence="2" type="ORF">PENSOL_c083G05002</name>
</gene>